<dbReference type="Proteomes" id="UP001177258">
    <property type="component" value="Unassembled WGS sequence"/>
</dbReference>
<gene>
    <name evidence="1" type="ORF">Q5I04_03900</name>
    <name evidence="2" type="ORF">Q5I06_03365</name>
</gene>
<evidence type="ECO:0000313" key="4">
    <source>
        <dbReference type="Proteomes" id="UP001240777"/>
    </source>
</evidence>
<comment type="caution">
    <text evidence="2">The sequence shown here is derived from an EMBL/GenBank/DDBJ whole genome shotgun (WGS) entry which is preliminary data.</text>
</comment>
<dbReference type="EMBL" id="JAUPEV010000005">
    <property type="protein sequence ID" value="MDO7253053.1"/>
    <property type="molecule type" value="Genomic_DNA"/>
</dbReference>
<protein>
    <submittedName>
        <fullName evidence="2">Uncharacterized protein</fullName>
    </submittedName>
</protein>
<keyword evidence="4" id="KW-1185">Reference proteome</keyword>
<reference evidence="1" key="2">
    <citation type="submission" date="2023-07" db="EMBL/GenBank/DDBJ databases">
        <authorList>
            <person name="Aydin F."/>
            <person name="Tarhane S."/>
            <person name="Saticioglu I.B."/>
            <person name="Karakaya E."/>
            <person name="Abay S."/>
            <person name="Guran O."/>
            <person name="Bozkurt E."/>
            <person name="Uzum N."/>
            <person name="Olgun K."/>
            <person name="Jablonski D."/>
        </authorList>
    </citation>
    <scope>NUCLEOTIDE SEQUENCE</scope>
    <source>
        <strain evidence="1">Faydin-H75</strain>
    </source>
</reference>
<organism evidence="2 3">
    <name type="scientific">Helicobacter cappadocius</name>
    <dbReference type="NCBI Taxonomy" id="3063998"/>
    <lineage>
        <taxon>Bacteria</taxon>
        <taxon>Pseudomonadati</taxon>
        <taxon>Campylobacterota</taxon>
        <taxon>Epsilonproteobacteria</taxon>
        <taxon>Campylobacterales</taxon>
        <taxon>Helicobacteraceae</taxon>
        <taxon>Helicobacter</taxon>
    </lineage>
</organism>
<reference evidence="2 4" key="1">
    <citation type="submission" date="2023-07" db="EMBL/GenBank/DDBJ databases">
        <title>Unpublished Manusciprt.</title>
        <authorList>
            <person name="Aydin F."/>
            <person name="Tarhane S."/>
            <person name="Saticioglu I.B."/>
            <person name="Karakaya E."/>
            <person name="Abay S."/>
            <person name="Guran O."/>
            <person name="Bozkurt E."/>
            <person name="Uzum N."/>
            <person name="Olgun K."/>
            <person name="Jablonski D."/>
        </authorList>
    </citation>
    <scope>NUCLEOTIDE SEQUENCE</scope>
    <source>
        <strain evidence="4">faydin-H75</strain>
        <strain evidence="2">Faydin-H76</strain>
    </source>
</reference>
<dbReference type="RefSeq" id="WP_305516898.1">
    <property type="nucleotide sequence ID" value="NZ_JAUPEV010000005.1"/>
</dbReference>
<evidence type="ECO:0000313" key="1">
    <source>
        <dbReference type="EMBL" id="MDO7253053.1"/>
    </source>
</evidence>
<sequence length="74" mass="8379">MTIIIENASEDLAKVIKGIAKIGNAKVKTNKLKSDIEAEMIVQIIKEYEMEHNKGLTNHYKSFEDFEKGINAKI</sequence>
<proteinExistence type="predicted"/>
<accession>A0AA90TBJ2</accession>
<dbReference type="AlphaFoldDB" id="A0AA90TBJ2"/>
<evidence type="ECO:0000313" key="2">
    <source>
        <dbReference type="EMBL" id="MDP2538821.1"/>
    </source>
</evidence>
<dbReference type="EMBL" id="JAUYZK010000003">
    <property type="protein sequence ID" value="MDP2538821.1"/>
    <property type="molecule type" value="Genomic_DNA"/>
</dbReference>
<dbReference type="Proteomes" id="UP001240777">
    <property type="component" value="Unassembled WGS sequence"/>
</dbReference>
<name>A0AA90TBJ2_9HELI</name>
<reference evidence="1 3" key="3">
    <citation type="journal article" date="2024" name="Syst. Appl. Microbiol.">
        <title>Helicobacter cappadocius sp. nov., from lizards: The first psychrotrophic Helicobacter species.</title>
        <authorList>
            <person name="Aydin F."/>
            <person name="Tarhane S."/>
            <person name="Karakaya E."/>
            <person name="Abay S."/>
            <person name="Kayman T."/>
            <person name="Guran O."/>
            <person name="Bozkurt E."/>
            <person name="Uzum N."/>
            <person name="Avci A."/>
            <person name="Olgun K."/>
            <person name="Jablonski D."/>
            <person name="Guran C."/>
            <person name="Burcin Saticioglu I."/>
        </authorList>
    </citation>
    <scope>NUCLEOTIDE SEQUENCE [LARGE SCALE GENOMIC DNA]</scope>
    <source>
        <strain evidence="1">Faydin-H75</strain>
        <strain evidence="3">faydin-H76</strain>
    </source>
</reference>
<evidence type="ECO:0000313" key="3">
    <source>
        <dbReference type="Proteomes" id="UP001177258"/>
    </source>
</evidence>